<evidence type="ECO:0000256" key="4">
    <source>
        <dbReference type="ARBA" id="ARBA00022741"/>
    </source>
</evidence>
<comment type="caution">
    <text evidence="10">The sequence shown here is derived from an EMBL/GenBank/DDBJ whole genome shotgun (WGS) entry which is preliminary data.</text>
</comment>
<evidence type="ECO:0000256" key="6">
    <source>
        <dbReference type="ARBA" id="ARBA00023054"/>
    </source>
</evidence>
<feature type="domain" description="Pan3 C-terminal knob" evidence="9">
    <location>
        <begin position="861"/>
        <end position="998"/>
    </location>
</feature>
<feature type="region of interest" description="Knob domain" evidence="7">
    <location>
        <begin position="909"/>
        <end position="1004"/>
    </location>
</feature>
<comment type="caution">
    <text evidence="7">Lacks conserved residue(s) required for the propagation of feature annotation.</text>
</comment>
<feature type="compositionally biased region" description="Polar residues" evidence="8">
    <location>
        <begin position="378"/>
        <end position="387"/>
    </location>
</feature>
<comment type="function">
    <text evidence="7">Regulatory subunit of the poly(A)-nuclease (PAN) deadenylation complex, one of two cytoplasmic mRNA deadenylases involved in mRNA turnover. PAN specifically shortens poly(A) tails of RNA and the activity is stimulated by poly(A)-binding protein PAB1. PAN deadenylation is followed by rapid degradation of the shortened mRNA tails by the CCR4-NOT complex. Deadenylated mRNAs are then degraded by two alternative mechanisms, namely exosome-mediated 3'-5' exonucleolytic degradation, or deadenlyation-dependent mRNA decaping and subsequent 5'-3' exonucleolytic degradation by XRN1. May also be involved in post-transcriptional maturation of mRNA poly(A) tails. PAN3 acts as a positive regulator for PAN activity, recruiting the catalytic subunit PAN2 to mRNA via its interaction with RNA and with PAB1.</text>
</comment>
<keyword evidence="11" id="KW-1185">Reference proteome</keyword>
<dbReference type="Pfam" id="PF18101">
    <property type="entry name" value="Pan3_CK"/>
    <property type="match status" value="1"/>
</dbReference>
<dbReference type="GO" id="GO:0005524">
    <property type="term" value="F:ATP binding"/>
    <property type="evidence" value="ECO:0007669"/>
    <property type="project" value="UniProtKB-UniRule"/>
</dbReference>
<dbReference type="HAMAP" id="MF_03181">
    <property type="entry name" value="PAN3"/>
    <property type="match status" value="1"/>
</dbReference>
<protein>
    <recommendedName>
        <fullName evidence="7">PAN2-PAN3 deadenylation complex subunit PAN3</fullName>
    </recommendedName>
    <alternativeName>
        <fullName evidence="7">PAB1P-dependent poly(A)-specific ribonuclease</fullName>
    </alternativeName>
    <alternativeName>
        <fullName evidence="7">Poly(A)-nuclease deadenylation complex subunit 3</fullName>
        <shortName evidence="7">PAN deadenylation complex subunit 3</shortName>
    </alternativeName>
</protein>
<feature type="binding site" evidence="7">
    <location>
        <begin position="706"/>
        <end position="713"/>
    </location>
    <ligand>
        <name>ATP</name>
        <dbReference type="ChEBI" id="CHEBI:30616"/>
    </ligand>
</feature>
<dbReference type="GO" id="GO:0000289">
    <property type="term" value="P:nuclear-transcribed mRNA poly(A) tail shortening"/>
    <property type="evidence" value="ECO:0007669"/>
    <property type="project" value="UniProtKB-UniRule"/>
</dbReference>
<feature type="compositionally biased region" description="Basic and acidic residues" evidence="8">
    <location>
        <begin position="1"/>
        <end position="22"/>
    </location>
</feature>
<proteinExistence type="inferred from homology"/>
<comment type="subcellular location">
    <subcellularLocation>
        <location evidence="1 7">Cytoplasm</location>
    </subcellularLocation>
</comment>
<evidence type="ECO:0000256" key="3">
    <source>
        <dbReference type="ARBA" id="ARBA00022664"/>
    </source>
</evidence>
<sequence>MDESLDRGINENDRILDLHEGTAYRSGHKKIYAQHVHGSEYDSSLRSPSPRRFPDGFTELSGDDQNRAPRSGPASNVWSLGVANWRASDIRLNSNKKISDSTALIKEPGNPPTNRDTTESAPTHSRDQLYHSRILSFLGSEDTPAPSSEVDHLDHLARTAIDSFVTVFNEIPDRKNEPLRPSLESPMEILASEIGARDQSSKLESQKLRSTIPGSVSKSPVRSRGGKEYESLMGADDVSLHAGRAKSTTTSHMEIEDELLGLHLPKKTSLPDPRASDSATGPVLVQFGAQDYFSPSNDEIRIHRGNHLKYQKTTYSLAPRLPLSEARSVTSITPTKERRARHPKSLSAEAPASHSSPLSSSPMTPTRSSSNGHGRSVSLETRQSNPAYVSVMPNTPLRKHSLRPSQHSSMGTPSIPVETGVFKNSGGASQSAIYSHFPEPHQHTPEGQGQYFDTQGSMPPQMPIQFYDSLSPNMPPFSSHMHSLDNSTIHYNAQIDQQDEQNAEYSQSNHFDSYATSQAANAAPNAADLHQNGNIYAQDTNGYGPRYYSNHPDPSRQLNHNLYSPLEPHREPSKPNQRTAKDMFIPEDLRLKLYARTEATLRVFAVTNIPAVDPYHTLTPLTTVNQQQSQTFRGYSSITYKAVSAKDGRTYCLRRIQDFQATNLNENAILAVRQKWNAVKNSNVVALHFAFTTSNFDDSSLVVVSDYHPDSKTVAEKHLSSPTLSRPNRNPPPLISEQTLWSYVVQITNALKAVHSAQLAVRIIEPTKVIVTDEDRIRLNGCALEDLLDGEVHDIADLQRLDFHKFGNFILALGTSNISNSSHRVRGPDVFAQNYSKTNPKLKIVVEWLLNHDRPENNEGIDVLINLVSSNAIDAFNRSLHSNDQLYFSLNKEIENSRIVRLMTKLNCVNDRPEYEHDRTYSTQGSRTVLGLFLDYVFHQVDAQANPVVDMGHILSCLNKLDAGIEERIALTARDEQSVIVVSYKELKGALEGTWQELMRRSTG</sequence>
<feature type="compositionally biased region" description="Polar residues" evidence="8">
    <location>
        <begin position="112"/>
        <end position="123"/>
    </location>
</feature>
<feature type="region of interest" description="Disordered" evidence="8">
    <location>
        <begin position="101"/>
        <end position="127"/>
    </location>
</feature>
<evidence type="ECO:0000259" key="9">
    <source>
        <dbReference type="Pfam" id="PF18101"/>
    </source>
</evidence>
<evidence type="ECO:0000313" key="11">
    <source>
        <dbReference type="Proteomes" id="UP000664203"/>
    </source>
</evidence>
<feature type="region of interest" description="Disordered" evidence="8">
    <location>
        <begin position="195"/>
        <end position="228"/>
    </location>
</feature>
<keyword evidence="3 7" id="KW-0507">mRNA processing</keyword>
<evidence type="ECO:0000256" key="7">
    <source>
        <dbReference type="HAMAP-Rule" id="MF_03181"/>
    </source>
</evidence>
<feature type="compositionally biased region" description="Polar residues" evidence="8">
    <location>
        <begin position="208"/>
        <end position="220"/>
    </location>
</feature>
<feature type="region of interest" description="Disordered" evidence="8">
    <location>
        <begin position="535"/>
        <end position="580"/>
    </location>
</feature>
<feature type="coiled-coil region" evidence="7">
    <location>
        <begin position="870"/>
        <end position="908"/>
    </location>
</feature>
<dbReference type="Gene3D" id="1.20.5.5160">
    <property type="match status" value="1"/>
</dbReference>
<evidence type="ECO:0000256" key="8">
    <source>
        <dbReference type="SAM" id="MobiDB-lite"/>
    </source>
</evidence>
<keyword evidence="2 7" id="KW-0963">Cytoplasm</keyword>
<comment type="domain">
    <text evidence="7">The N-terminal zinc finger binds to poly(A) RNA.</text>
</comment>
<feature type="compositionally biased region" description="Basic and acidic residues" evidence="8">
    <location>
        <begin position="195"/>
        <end position="207"/>
    </location>
</feature>
<comment type="domain">
    <text evidence="7">Contains a pseudokinase domain. The protein kinase domain is predicted to be catalytically inactive because some of the residues important for catalytic activity are substituted and it lacks the equivalent of the binding site for a peptide substrate. However, it has retained an ATP-binding site and ATP-binding is required for mRNA degradation, stimulating the activity of the PAN2 nuclease in vitro. The nucleotide-binding site is juxtaposed to the RNase active site of PAN2 in the complex and may actually bind nucleosides of a poly(A) RNA rather than ATP, feeding the poly(A)-tail to the active site of the deadenylase and thus increasing the efficiency with which this distributive enzyme degrades oligo(A) RNAs.</text>
</comment>
<dbReference type="Gene3D" id="1.10.510.10">
    <property type="entry name" value="Transferase(Phosphotransferase) domain 1"/>
    <property type="match status" value="1"/>
</dbReference>
<evidence type="ECO:0000256" key="5">
    <source>
        <dbReference type="ARBA" id="ARBA00022840"/>
    </source>
</evidence>
<evidence type="ECO:0000313" key="10">
    <source>
        <dbReference type="EMBL" id="CAF9939568.1"/>
    </source>
</evidence>
<dbReference type="Proteomes" id="UP000664203">
    <property type="component" value="Unassembled WGS sequence"/>
</dbReference>
<dbReference type="OrthoDB" id="204958at2759"/>
<feature type="compositionally biased region" description="Low complexity" evidence="8">
    <location>
        <begin position="345"/>
        <end position="370"/>
    </location>
</feature>
<keyword evidence="6 7" id="KW-0175">Coiled coil</keyword>
<organism evidence="10 11">
    <name type="scientific">Alectoria fallacina</name>
    <dbReference type="NCBI Taxonomy" id="1903189"/>
    <lineage>
        <taxon>Eukaryota</taxon>
        <taxon>Fungi</taxon>
        <taxon>Dikarya</taxon>
        <taxon>Ascomycota</taxon>
        <taxon>Pezizomycotina</taxon>
        <taxon>Lecanoromycetes</taxon>
        <taxon>OSLEUM clade</taxon>
        <taxon>Lecanoromycetidae</taxon>
        <taxon>Lecanorales</taxon>
        <taxon>Lecanorineae</taxon>
        <taxon>Parmeliaceae</taxon>
        <taxon>Alectoria</taxon>
    </lineage>
</organism>
<dbReference type="GO" id="GO:0008143">
    <property type="term" value="F:poly(A) binding"/>
    <property type="evidence" value="ECO:0007669"/>
    <property type="project" value="TreeGrafter"/>
</dbReference>
<dbReference type="InterPro" id="IPR030844">
    <property type="entry name" value="PAN3"/>
</dbReference>
<dbReference type="SUPFAM" id="SSF56112">
    <property type="entry name" value="Protein kinase-like (PK-like)"/>
    <property type="match status" value="1"/>
</dbReference>
<feature type="binding site" evidence="7">
    <location>
        <begin position="767"/>
        <end position="768"/>
    </location>
    <ligand>
        <name>ATP</name>
        <dbReference type="ChEBI" id="CHEBI:30616"/>
    </ligand>
</feature>
<accession>A0A8H3J2Q2</accession>
<keyword evidence="4 7" id="KW-0547">Nucleotide-binding</keyword>
<dbReference type="GO" id="GO:0031251">
    <property type="term" value="C:PAN complex"/>
    <property type="evidence" value="ECO:0007669"/>
    <property type="project" value="UniProtKB-UniRule"/>
</dbReference>
<feature type="compositionally biased region" description="Polar residues" evidence="8">
    <location>
        <begin position="403"/>
        <end position="412"/>
    </location>
</feature>
<comment type="similarity">
    <text evidence="7">Belongs to the protein kinase superfamily. PAN3 family.</text>
</comment>
<dbReference type="InterPro" id="IPR041332">
    <property type="entry name" value="Pan3_CK"/>
</dbReference>
<gene>
    <name evidence="7 10" type="primary">PAN3</name>
    <name evidence="10" type="ORF">ALECFALPRED_008174</name>
</gene>
<reference evidence="10" key="1">
    <citation type="submission" date="2021-03" db="EMBL/GenBank/DDBJ databases">
        <authorList>
            <person name="Tagirdzhanova G."/>
        </authorList>
    </citation>
    <scope>NUCLEOTIDE SEQUENCE</scope>
</reference>
<feature type="binding site" evidence="7">
    <location>
        <position position="654"/>
    </location>
    <ligand>
        <name>ATP</name>
        <dbReference type="ChEBI" id="CHEBI:30616"/>
    </ligand>
</feature>
<feature type="region of interest" description="Disordered" evidence="8">
    <location>
        <begin position="38"/>
        <end position="75"/>
    </location>
</feature>
<dbReference type="EMBL" id="CAJPDR010000555">
    <property type="protein sequence ID" value="CAF9939568.1"/>
    <property type="molecule type" value="Genomic_DNA"/>
</dbReference>
<comment type="subunit">
    <text evidence="7">Homodimer. Forms a heterotrimer with a catalytic subunit PAN2 to form the poly(A)-nuclease (PAN) deadenylation complex. Interacts (via PAM-2 motif) with poly(A)-binding protein PAB1 (via PABC domain), conferring substrate specificity of the enzyme complex.</text>
</comment>
<evidence type="ECO:0000256" key="1">
    <source>
        <dbReference type="ARBA" id="ARBA00004496"/>
    </source>
</evidence>
<keyword evidence="5 7" id="KW-0067">ATP-binding</keyword>
<dbReference type="GO" id="GO:0000932">
    <property type="term" value="C:P-body"/>
    <property type="evidence" value="ECO:0007669"/>
    <property type="project" value="TreeGrafter"/>
</dbReference>
<dbReference type="PANTHER" id="PTHR12272">
    <property type="entry name" value="DEADENYLATION COMPLEX SUBUNIT PAN3"/>
    <property type="match status" value="1"/>
</dbReference>
<comment type="domain">
    <text evidence="7">The pseudokinase domain, the coiled-coil (CC), and C-terminal knob domain (CK) form a structural unit (PKC) that forms an extensive high-affinity interaction surface for PAN2.</text>
</comment>
<evidence type="ECO:0000256" key="2">
    <source>
        <dbReference type="ARBA" id="ARBA00022490"/>
    </source>
</evidence>
<feature type="region of interest" description="Disordered" evidence="8">
    <location>
        <begin position="326"/>
        <end position="413"/>
    </location>
</feature>
<feature type="region of interest" description="Disordered" evidence="8">
    <location>
        <begin position="1"/>
        <end position="23"/>
    </location>
</feature>
<dbReference type="PANTHER" id="PTHR12272:SF11">
    <property type="entry name" value="PAN2-PAN3 DEADENYLATION COMPLEX SUBUNIT PAN3"/>
    <property type="match status" value="1"/>
</dbReference>
<dbReference type="GO" id="GO:0006397">
    <property type="term" value="P:mRNA processing"/>
    <property type="evidence" value="ECO:0007669"/>
    <property type="project" value="UniProtKB-KW"/>
</dbReference>
<dbReference type="AlphaFoldDB" id="A0A8H3J2Q2"/>
<dbReference type="InterPro" id="IPR011009">
    <property type="entry name" value="Kinase-like_dom_sf"/>
</dbReference>
<name>A0A8H3J2Q2_9LECA</name>
<dbReference type="Gene3D" id="1.10.287.3700">
    <property type="match status" value="1"/>
</dbReference>